<dbReference type="Gene3D" id="1.10.8.60">
    <property type="match status" value="1"/>
</dbReference>
<comment type="catalytic activity">
    <reaction evidence="8">
        <text>DNA(n) + a 2'-deoxyribonucleoside 5'-triphosphate = DNA(n+1) + diphosphate</text>
        <dbReference type="Rhea" id="RHEA:22508"/>
        <dbReference type="Rhea" id="RHEA-COMP:17339"/>
        <dbReference type="Rhea" id="RHEA-COMP:17340"/>
        <dbReference type="ChEBI" id="CHEBI:33019"/>
        <dbReference type="ChEBI" id="CHEBI:61560"/>
        <dbReference type="ChEBI" id="CHEBI:173112"/>
        <dbReference type="EC" id="2.7.7.7"/>
    </reaction>
</comment>
<accession>A0A255ZTP3</accession>
<dbReference type="OrthoDB" id="1172326at2"/>
<evidence type="ECO:0000259" key="9">
    <source>
        <dbReference type="Pfam" id="PF06144"/>
    </source>
</evidence>
<evidence type="ECO:0000256" key="5">
    <source>
        <dbReference type="ARBA" id="ARBA00022705"/>
    </source>
</evidence>
<dbReference type="SUPFAM" id="SSF52540">
    <property type="entry name" value="P-loop containing nucleoside triphosphate hydrolases"/>
    <property type="match status" value="1"/>
</dbReference>
<feature type="domain" description="DNA polymerase III delta N-terminal" evidence="9">
    <location>
        <begin position="20"/>
        <end position="135"/>
    </location>
</feature>
<dbReference type="GO" id="GO:0003677">
    <property type="term" value="F:DNA binding"/>
    <property type="evidence" value="ECO:0007669"/>
    <property type="project" value="InterPro"/>
</dbReference>
<comment type="caution">
    <text evidence="11">The sequence shown here is derived from an EMBL/GenBank/DDBJ whole genome shotgun (WGS) entry which is preliminary data.</text>
</comment>
<keyword evidence="5" id="KW-0235">DNA replication</keyword>
<reference evidence="11 12" key="1">
    <citation type="submission" date="2017-07" db="EMBL/GenBank/DDBJ databases">
        <title>Flavobacterium cyanobacteriorum sp. nov., isolated from cyanobacterial aggregates in a eutrophic lake.</title>
        <authorList>
            <person name="Cai H."/>
        </authorList>
    </citation>
    <scope>NUCLEOTIDE SEQUENCE [LARGE SCALE GENOMIC DNA]</scope>
    <source>
        <strain evidence="11 12">TH167</strain>
    </source>
</reference>
<dbReference type="GO" id="GO:0003887">
    <property type="term" value="F:DNA-directed DNA polymerase activity"/>
    <property type="evidence" value="ECO:0007669"/>
    <property type="project" value="UniProtKB-KW"/>
</dbReference>
<dbReference type="SUPFAM" id="SSF48019">
    <property type="entry name" value="post-AAA+ oligomerization domain-like"/>
    <property type="match status" value="1"/>
</dbReference>
<gene>
    <name evidence="11" type="primary">holA</name>
    <name evidence="11" type="ORF">CHX27_07125</name>
</gene>
<dbReference type="PANTHER" id="PTHR34388">
    <property type="entry name" value="DNA POLYMERASE III SUBUNIT DELTA"/>
    <property type="match status" value="1"/>
</dbReference>
<evidence type="ECO:0000256" key="1">
    <source>
        <dbReference type="ARBA" id="ARBA00012417"/>
    </source>
</evidence>
<organism evidence="11 12">
    <name type="scientific">Flavobacterium aurantiibacter</name>
    <dbReference type="NCBI Taxonomy" id="2023067"/>
    <lineage>
        <taxon>Bacteria</taxon>
        <taxon>Pseudomonadati</taxon>
        <taxon>Bacteroidota</taxon>
        <taxon>Flavobacteriia</taxon>
        <taxon>Flavobacteriales</taxon>
        <taxon>Flavobacteriaceae</taxon>
        <taxon>Flavobacterium</taxon>
    </lineage>
</organism>
<dbReference type="Pfam" id="PF21694">
    <property type="entry name" value="DNA_pol3_delta_C"/>
    <property type="match status" value="1"/>
</dbReference>
<keyword evidence="3" id="KW-0808">Transferase</keyword>
<proteinExistence type="inferred from homology"/>
<sequence>MDEALKIVDAIKSGDIKPLYLLMGEEPYYVDKVSEYIEEHVLSEDERGFNQTILYGRDVNVPDLVGAAKRYPMMAERQVIIVKEAQAITGKLDKLEEYVANCTPTTVLVLCYKGKDVDKRKALYKNFQKHGVVLESKKLKDAQVQTWIAKLLKSKGLQIEPKAVAMINDNLGNNLSRIATEIDKLVVNIPSGSTVTAADVELYVGISKDFNIFELRRAIAQKNTTKAFQIVDYFTKSKNDMPLVVIVAQLHKFFSQLLILHGLKDKSKPAAAQALGVSPYFVDEFFDGIRVYPMKKVSSMIAALRDIDLQSKGVGAANAKESDLFKLLLIKIFA</sequence>
<dbReference type="GO" id="GO:0006261">
    <property type="term" value="P:DNA-templated DNA replication"/>
    <property type="evidence" value="ECO:0007669"/>
    <property type="project" value="TreeGrafter"/>
</dbReference>
<keyword evidence="12" id="KW-1185">Reference proteome</keyword>
<protein>
    <recommendedName>
        <fullName evidence="2">DNA polymerase III subunit delta</fullName>
        <ecNumber evidence="1">2.7.7.7</ecNumber>
    </recommendedName>
</protein>
<dbReference type="Gene3D" id="1.20.272.10">
    <property type="match status" value="1"/>
</dbReference>
<evidence type="ECO:0000256" key="7">
    <source>
        <dbReference type="ARBA" id="ARBA00034754"/>
    </source>
</evidence>
<dbReference type="RefSeq" id="WP_094486075.1">
    <property type="nucleotide sequence ID" value="NZ_NOXX01000188.1"/>
</dbReference>
<dbReference type="InterPro" id="IPR005790">
    <property type="entry name" value="DNA_polIII_delta"/>
</dbReference>
<dbReference type="InterPro" id="IPR010372">
    <property type="entry name" value="DNA_pol3_delta_N"/>
</dbReference>
<feature type="domain" description="DNA polymerase III delta subunit-like C-terminal" evidence="10">
    <location>
        <begin position="211"/>
        <end position="315"/>
    </location>
</feature>
<dbReference type="EMBL" id="NOXX01000188">
    <property type="protein sequence ID" value="OYQ44863.1"/>
    <property type="molecule type" value="Genomic_DNA"/>
</dbReference>
<evidence type="ECO:0000313" key="11">
    <source>
        <dbReference type="EMBL" id="OYQ44863.1"/>
    </source>
</evidence>
<evidence type="ECO:0000256" key="6">
    <source>
        <dbReference type="ARBA" id="ARBA00022932"/>
    </source>
</evidence>
<dbReference type="InterPro" id="IPR048466">
    <property type="entry name" value="DNA_pol3_delta-like_C"/>
</dbReference>
<keyword evidence="4" id="KW-0548">Nucleotidyltransferase</keyword>
<dbReference type="Pfam" id="PF06144">
    <property type="entry name" value="DNA_pol3_delta"/>
    <property type="match status" value="1"/>
</dbReference>
<evidence type="ECO:0000256" key="2">
    <source>
        <dbReference type="ARBA" id="ARBA00017703"/>
    </source>
</evidence>
<dbReference type="GO" id="GO:0009360">
    <property type="term" value="C:DNA polymerase III complex"/>
    <property type="evidence" value="ECO:0007669"/>
    <property type="project" value="InterPro"/>
</dbReference>
<dbReference type="InterPro" id="IPR027417">
    <property type="entry name" value="P-loop_NTPase"/>
</dbReference>
<dbReference type="PANTHER" id="PTHR34388:SF1">
    <property type="entry name" value="DNA POLYMERASE III SUBUNIT DELTA"/>
    <property type="match status" value="1"/>
</dbReference>
<dbReference type="EC" id="2.7.7.7" evidence="1"/>
<keyword evidence="6" id="KW-0239">DNA-directed DNA polymerase</keyword>
<evidence type="ECO:0000256" key="8">
    <source>
        <dbReference type="ARBA" id="ARBA00049244"/>
    </source>
</evidence>
<dbReference type="Gene3D" id="3.40.50.300">
    <property type="entry name" value="P-loop containing nucleotide triphosphate hydrolases"/>
    <property type="match status" value="1"/>
</dbReference>
<dbReference type="NCBIfam" id="TIGR01128">
    <property type="entry name" value="holA"/>
    <property type="match status" value="1"/>
</dbReference>
<comment type="similarity">
    <text evidence="7">Belongs to the DNA polymerase HolA subunit family.</text>
</comment>
<evidence type="ECO:0000313" key="12">
    <source>
        <dbReference type="Proteomes" id="UP000216035"/>
    </source>
</evidence>
<evidence type="ECO:0000259" key="10">
    <source>
        <dbReference type="Pfam" id="PF21694"/>
    </source>
</evidence>
<name>A0A255ZTP3_9FLAO</name>
<evidence type="ECO:0000256" key="3">
    <source>
        <dbReference type="ARBA" id="ARBA00022679"/>
    </source>
</evidence>
<dbReference type="InterPro" id="IPR008921">
    <property type="entry name" value="DNA_pol3_clamp-load_cplx_C"/>
</dbReference>
<evidence type="ECO:0000256" key="4">
    <source>
        <dbReference type="ARBA" id="ARBA00022695"/>
    </source>
</evidence>
<dbReference type="AlphaFoldDB" id="A0A255ZTP3"/>
<dbReference type="Proteomes" id="UP000216035">
    <property type="component" value="Unassembled WGS sequence"/>
</dbReference>